<proteinExistence type="predicted"/>
<accession>A0A6C0E1I9</accession>
<reference evidence="1" key="1">
    <citation type="journal article" date="2020" name="Nature">
        <title>Giant virus diversity and host interactions through global metagenomics.</title>
        <authorList>
            <person name="Schulz F."/>
            <person name="Roux S."/>
            <person name="Paez-Espino D."/>
            <person name="Jungbluth S."/>
            <person name="Walsh D.A."/>
            <person name="Denef V.J."/>
            <person name="McMahon K.D."/>
            <person name="Konstantinidis K.T."/>
            <person name="Eloe-Fadrosh E.A."/>
            <person name="Kyrpides N.C."/>
            <person name="Woyke T."/>
        </authorList>
    </citation>
    <scope>NUCLEOTIDE SEQUENCE</scope>
    <source>
        <strain evidence="1">GVMAG-M-3300023179-111</strain>
    </source>
</reference>
<dbReference type="EMBL" id="MN739710">
    <property type="protein sequence ID" value="QHT22470.1"/>
    <property type="molecule type" value="Genomic_DNA"/>
</dbReference>
<name>A0A6C0E1I9_9ZZZZ</name>
<sequence>MGNAFRKNKEDIAEKKNSVVNILKDAKIENNSVSSDNIGKFVDELLDNKEVNMSYLPDGVEKQIYKNLLVYGLNIMKEVISTSKIEIVGHEITFTIKPL</sequence>
<dbReference type="AlphaFoldDB" id="A0A6C0E1I9"/>
<protein>
    <submittedName>
        <fullName evidence="1">Uncharacterized protein</fullName>
    </submittedName>
</protein>
<organism evidence="1">
    <name type="scientific">viral metagenome</name>
    <dbReference type="NCBI Taxonomy" id="1070528"/>
    <lineage>
        <taxon>unclassified sequences</taxon>
        <taxon>metagenomes</taxon>
        <taxon>organismal metagenomes</taxon>
    </lineage>
</organism>
<evidence type="ECO:0000313" key="1">
    <source>
        <dbReference type="EMBL" id="QHT22470.1"/>
    </source>
</evidence>